<keyword evidence="13" id="KW-1185">Reference proteome</keyword>
<feature type="transmembrane region" description="Helical" evidence="10">
    <location>
        <begin position="626"/>
        <end position="652"/>
    </location>
</feature>
<feature type="domain" description="G-protein coupled receptors family 1 profile" evidence="11">
    <location>
        <begin position="81"/>
        <end position="683"/>
    </location>
</feature>
<keyword evidence="8" id="KW-0807">Transducer</keyword>
<dbReference type="AlphaFoldDB" id="A0A4Z2DSJ6"/>
<evidence type="ECO:0000256" key="1">
    <source>
        <dbReference type="ARBA" id="ARBA00004651"/>
    </source>
</evidence>
<feature type="transmembrane region" description="Helical" evidence="10">
    <location>
        <begin position="65"/>
        <end position="90"/>
    </location>
</feature>
<feature type="transmembrane region" description="Helical" evidence="10">
    <location>
        <begin position="144"/>
        <end position="162"/>
    </location>
</feature>
<keyword evidence="6 10" id="KW-0472">Membrane</keyword>
<dbReference type="PRINTS" id="PR00237">
    <property type="entry name" value="GPCRRHODOPSN"/>
</dbReference>
<evidence type="ECO:0000256" key="6">
    <source>
        <dbReference type="ARBA" id="ARBA00023136"/>
    </source>
</evidence>
<organism evidence="12 13">
    <name type="scientific">Schistosoma japonicum</name>
    <name type="common">Blood fluke</name>
    <dbReference type="NCBI Taxonomy" id="6182"/>
    <lineage>
        <taxon>Eukaryota</taxon>
        <taxon>Metazoa</taxon>
        <taxon>Spiralia</taxon>
        <taxon>Lophotrochozoa</taxon>
        <taxon>Platyhelminthes</taxon>
        <taxon>Trematoda</taxon>
        <taxon>Digenea</taxon>
        <taxon>Strigeidida</taxon>
        <taxon>Schistosomatoidea</taxon>
        <taxon>Schistosomatidae</taxon>
        <taxon>Schistosoma</taxon>
    </lineage>
</organism>
<keyword evidence="4 10" id="KW-1133">Transmembrane helix</keyword>
<dbReference type="SUPFAM" id="SSF81321">
    <property type="entry name" value="Family A G protein-coupled receptor-like"/>
    <property type="match status" value="1"/>
</dbReference>
<dbReference type="OrthoDB" id="5957871at2759"/>
<evidence type="ECO:0000313" key="12">
    <source>
        <dbReference type="EMBL" id="TNN19377.1"/>
    </source>
</evidence>
<feature type="transmembrane region" description="Helical" evidence="10">
    <location>
        <begin position="664"/>
        <end position="686"/>
    </location>
</feature>
<dbReference type="GO" id="GO:0071880">
    <property type="term" value="P:adenylate cyclase-activating adrenergic receptor signaling pathway"/>
    <property type="evidence" value="ECO:0007669"/>
    <property type="project" value="TreeGrafter"/>
</dbReference>
<feature type="compositionally biased region" description="Basic residues" evidence="9">
    <location>
        <begin position="731"/>
        <end position="745"/>
    </location>
</feature>
<gene>
    <name evidence="12" type="ORF">EWB00_008865</name>
</gene>
<keyword evidence="2" id="KW-1003">Cell membrane</keyword>
<dbReference type="PROSITE" id="PS50262">
    <property type="entry name" value="G_PROTEIN_RECEP_F1_2"/>
    <property type="match status" value="1"/>
</dbReference>
<dbReference type="PANTHER" id="PTHR24248:SF185">
    <property type="entry name" value="DOPAMINE RECEPTOR 2"/>
    <property type="match status" value="1"/>
</dbReference>
<accession>A0A4Z2DSJ6</accession>
<feature type="transmembrane region" description="Helical" evidence="10">
    <location>
        <begin position="225"/>
        <end position="250"/>
    </location>
</feature>
<evidence type="ECO:0000259" key="11">
    <source>
        <dbReference type="PROSITE" id="PS50262"/>
    </source>
</evidence>
<evidence type="ECO:0000256" key="9">
    <source>
        <dbReference type="SAM" id="MobiDB-lite"/>
    </source>
</evidence>
<dbReference type="GO" id="GO:0005886">
    <property type="term" value="C:plasma membrane"/>
    <property type="evidence" value="ECO:0007669"/>
    <property type="project" value="UniProtKB-SubCell"/>
</dbReference>
<evidence type="ECO:0000256" key="4">
    <source>
        <dbReference type="ARBA" id="ARBA00022989"/>
    </source>
</evidence>
<dbReference type="Proteomes" id="UP000311919">
    <property type="component" value="Unassembled WGS sequence"/>
</dbReference>
<dbReference type="GO" id="GO:0004930">
    <property type="term" value="F:G protein-coupled receptor activity"/>
    <property type="evidence" value="ECO:0007669"/>
    <property type="project" value="UniProtKB-KW"/>
</dbReference>
<dbReference type="Gene3D" id="1.20.1070.10">
    <property type="entry name" value="Rhodopsin 7-helix transmembrane proteins"/>
    <property type="match status" value="2"/>
</dbReference>
<dbReference type="GO" id="GO:0043410">
    <property type="term" value="P:positive regulation of MAPK cascade"/>
    <property type="evidence" value="ECO:0007669"/>
    <property type="project" value="TreeGrafter"/>
</dbReference>
<dbReference type="Pfam" id="PF00001">
    <property type="entry name" value="7tm_1"/>
    <property type="match status" value="2"/>
</dbReference>
<evidence type="ECO:0000256" key="3">
    <source>
        <dbReference type="ARBA" id="ARBA00022692"/>
    </source>
</evidence>
<comment type="caution">
    <text evidence="12">The sequence shown here is derived from an EMBL/GenBank/DDBJ whole genome shotgun (WGS) entry which is preliminary data.</text>
</comment>
<dbReference type="STRING" id="6182.A0A4Z2DSJ6"/>
<dbReference type="InterPro" id="IPR000276">
    <property type="entry name" value="GPCR_Rhodpsn"/>
</dbReference>
<dbReference type="PANTHER" id="PTHR24248">
    <property type="entry name" value="ADRENERGIC RECEPTOR-RELATED G-PROTEIN COUPLED RECEPTOR"/>
    <property type="match status" value="1"/>
</dbReference>
<name>A0A4Z2DSJ6_SCHJA</name>
<evidence type="ECO:0000256" key="5">
    <source>
        <dbReference type="ARBA" id="ARBA00023040"/>
    </source>
</evidence>
<proteinExistence type="predicted"/>
<evidence type="ECO:0000256" key="10">
    <source>
        <dbReference type="SAM" id="Phobius"/>
    </source>
</evidence>
<feature type="region of interest" description="Disordered" evidence="9">
    <location>
        <begin position="726"/>
        <end position="746"/>
    </location>
</feature>
<keyword evidence="3 10" id="KW-0812">Transmembrane</keyword>
<evidence type="ECO:0000256" key="7">
    <source>
        <dbReference type="ARBA" id="ARBA00023170"/>
    </source>
</evidence>
<dbReference type="EMBL" id="SKCS01000050">
    <property type="protein sequence ID" value="TNN19377.1"/>
    <property type="molecule type" value="Genomic_DNA"/>
</dbReference>
<feature type="transmembrane region" description="Helical" evidence="10">
    <location>
        <begin position="102"/>
        <end position="124"/>
    </location>
</feature>
<keyword evidence="5" id="KW-0297">G-protein coupled receptor</keyword>
<comment type="subcellular location">
    <subcellularLocation>
        <location evidence="1">Cell membrane</location>
        <topology evidence="1">Multi-pass membrane protein</topology>
    </subcellularLocation>
</comment>
<dbReference type="InterPro" id="IPR017452">
    <property type="entry name" value="GPCR_Rhodpsn_7TM"/>
</dbReference>
<keyword evidence="7 12" id="KW-0675">Receptor</keyword>
<protein>
    <submittedName>
        <fullName evidence="12">Dopamine receptor 2</fullName>
    </submittedName>
</protein>
<evidence type="ECO:0000256" key="8">
    <source>
        <dbReference type="ARBA" id="ARBA00023224"/>
    </source>
</evidence>
<evidence type="ECO:0000256" key="2">
    <source>
        <dbReference type="ARBA" id="ARBA00022475"/>
    </source>
</evidence>
<reference evidence="12 13" key="1">
    <citation type="submission" date="2019-03" db="EMBL/GenBank/DDBJ databases">
        <title>An improved genome assembly of the fluke Schistosoma japonicum.</title>
        <authorList>
            <person name="Hu W."/>
            <person name="Luo F."/>
            <person name="Yin M."/>
            <person name="Mo X."/>
            <person name="Sun C."/>
            <person name="Wu Q."/>
            <person name="Zhu B."/>
            <person name="Xiang M."/>
            <person name="Wang J."/>
            <person name="Wang Y."/>
            <person name="Zhang T."/>
            <person name="Xu B."/>
            <person name="Zheng H."/>
            <person name="Feng Z."/>
        </authorList>
    </citation>
    <scope>NUCLEOTIDE SEQUENCE [LARGE SCALE GENOMIC DNA]</scope>
    <source>
        <strain evidence="12">HuSjv2</strain>
        <tissue evidence="12">Worms</tissue>
    </source>
</reference>
<evidence type="ECO:0000313" key="13">
    <source>
        <dbReference type="Proteomes" id="UP000311919"/>
    </source>
</evidence>
<feature type="transmembrane region" description="Helical" evidence="10">
    <location>
        <begin position="183"/>
        <end position="205"/>
    </location>
</feature>
<sequence>MCRLCNQSNIIITLMSIDQQMEVIDSYTSYADNTTNVTNVNISNINREIFLNNTVIDDSNVWKTILPGILLIIAALLTISGNLLVCLAFLRERYMRKNLTNWFLVSLAIADLLVGIIVMPFAIYHTLYEAYWPFGRDWCDIWHAFDVLSSTASILNLCAIALERFWATENPITHTSMRTRRHCLLMLASVWICSVLISFPAILWWRNTKDYLITSSELCQFTSDSIYLFVSSCVSFYIPLTVMLIVYARIYRTASNLMKSFKTGEKIVIQSNSKPQLLPCFNVNATNMFNEQKQNHWLKQYQSKMKSNDHITSQLSMSQRDRMILRIHRGGNVTNNYNSKTSNPLITTKFKTYSKHSRLSFNYFEKEFIKRRKMNDSINYTNSLCLNKHKSNIVPNTNTIVTINGKSCILSNKIISTISKHDSNEGKIGLNQWNPTNSLMRIPLNSQLIIDNVNNSGIMNSMHKQQDFKRSHSFNILNCLSQSQDNQQYTIPQHTIQQIVPCHSSTCMTNLQIKQLNSSSDYLSTKNDRKYSKNQLSASNGKYKQSVARLSMNQQNIINTSLINCTTMNNTLTNANTTMTSTPLSSLDQNEMISLSKTKCWINQLREFARTKRICKFVREQKAAKTLGIIMGLFILCWLPFFICNILIAFNPYSLNNSDIFKQIYILVTWLGYINSCINPIIYAHSMREFRRAFKRLLCCHWWHQKQIQLRKSNSFTSRHLSHCDSSQRNQRNRHNHHHHHHSRYPPHSIHYLDRQHTGNQPCNYQFETVYKMHQPTVKYPNVTDYQSPSGHLLYQNHETSNLSYSIILPNMSDSMCSKNQ</sequence>